<dbReference type="VEuPathDB" id="FungiDB:JI435_008780"/>
<dbReference type="OMA" id="RIVHCIN"/>
<dbReference type="PANTHER" id="PTHR38790">
    <property type="entry name" value="2EXR DOMAIN-CONTAINING PROTEIN-RELATED"/>
    <property type="match status" value="1"/>
</dbReference>
<proteinExistence type="predicted"/>
<feature type="region of interest" description="Disordered" evidence="1">
    <location>
        <begin position="1"/>
        <end position="22"/>
    </location>
</feature>
<dbReference type="Proteomes" id="UP000001055">
    <property type="component" value="Unassembled WGS sequence"/>
</dbReference>
<dbReference type="eggNOG" id="ENOG502QYBM">
    <property type="taxonomic scope" value="Eukaryota"/>
</dbReference>
<dbReference type="InParanoid" id="Q0V536"/>
<name>Q0V536_PHANO</name>
<dbReference type="HOGENOM" id="CLU_1175610_0_0_1"/>
<sequence length="276" mass="32099">MYMPHPSLTRLPGAPPQSIAIRNCPHRRPRYTPARTLPPRCPAFVLAQANRHEQQQSPFFRLPRELRDQVYRYAFTASPPPYLPDPEEGLPVPQSSHVALPRFTCRRMSMEARNIVFQDNIHVLDWLQCRRSYARPGHFLQRLSRLERNLQQAINKIALYTPPEDLDELLGPLRIHYASSWSPVKRLEELRIILSVPTIRDPAVRRSRIQDENEVCRTASSLAHVDKVVVQNIFYMDKNDFKAPAPGRSWKLLDTEDDNPRLNDDLFEMVFTFSSP</sequence>
<dbReference type="GeneID" id="5967700"/>
<protein>
    <submittedName>
        <fullName evidence="2">Uncharacterized protein</fullName>
    </submittedName>
</protein>
<dbReference type="PANTHER" id="PTHR38790:SF4">
    <property type="entry name" value="2EXR DOMAIN-CONTAINING PROTEIN"/>
    <property type="match status" value="1"/>
</dbReference>
<accession>Q0V536</accession>
<organism evidence="2 3">
    <name type="scientific">Phaeosphaeria nodorum (strain SN15 / ATCC MYA-4574 / FGSC 10173)</name>
    <name type="common">Glume blotch fungus</name>
    <name type="synonym">Parastagonospora nodorum</name>
    <dbReference type="NCBI Taxonomy" id="321614"/>
    <lineage>
        <taxon>Eukaryota</taxon>
        <taxon>Fungi</taxon>
        <taxon>Dikarya</taxon>
        <taxon>Ascomycota</taxon>
        <taxon>Pezizomycotina</taxon>
        <taxon>Dothideomycetes</taxon>
        <taxon>Pleosporomycetidae</taxon>
        <taxon>Pleosporales</taxon>
        <taxon>Pleosporineae</taxon>
        <taxon>Phaeosphaeriaceae</taxon>
        <taxon>Parastagonospora</taxon>
    </lineage>
</organism>
<dbReference type="EMBL" id="CH445325">
    <property type="protein sequence ID" value="EAT92373.1"/>
    <property type="molecule type" value="Genomic_DNA"/>
</dbReference>
<gene>
    <name evidence="2" type="ORF">SNOG_00878</name>
</gene>
<evidence type="ECO:0000313" key="2">
    <source>
        <dbReference type="EMBL" id="EAT92373.1"/>
    </source>
</evidence>
<evidence type="ECO:0000256" key="1">
    <source>
        <dbReference type="SAM" id="MobiDB-lite"/>
    </source>
</evidence>
<evidence type="ECO:0000313" key="3">
    <source>
        <dbReference type="Proteomes" id="UP000001055"/>
    </source>
</evidence>
<reference evidence="3" key="1">
    <citation type="journal article" date="2007" name="Plant Cell">
        <title>Dothideomycete-plant interactions illuminated by genome sequencing and EST analysis of the wheat pathogen Stagonospora nodorum.</title>
        <authorList>
            <person name="Hane J.K."/>
            <person name="Lowe R.G."/>
            <person name="Solomon P.S."/>
            <person name="Tan K.C."/>
            <person name="Schoch C.L."/>
            <person name="Spatafora J.W."/>
            <person name="Crous P.W."/>
            <person name="Kodira C."/>
            <person name="Birren B.W."/>
            <person name="Galagan J.E."/>
            <person name="Torriani S.F."/>
            <person name="McDonald B.A."/>
            <person name="Oliver R.P."/>
        </authorList>
    </citation>
    <scope>NUCLEOTIDE SEQUENCE [LARGE SCALE GENOMIC DNA]</scope>
    <source>
        <strain evidence="3">SN15 / ATCC MYA-4574 / FGSC 10173</strain>
    </source>
</reference>
<dbReference type="KEGG" id="pno:SNOG_00878"/>
<dbReference type="RefSeq" id="XP_001791545.1">
    <property type="nucleotide sequence ID" value="XM_001791493.1"/>
</dbReference>
<dbReference type="AlphaFoldDB" id="Q0V536"/>